<dbReference type="PANTHER" id="PTHR46967">
    <property type="entry name" value="INSULIN-LIKE GROWTH FACTOR BINDING PROTEIN,N-TERMINAL"/>
    <property type="match status" value="1"/>
</dbReference>
<feature type="repeat" description="TNFR-Cys" evidence="1">
    <location>
        <begin position="202"/>
        <end position="240"/>
    </location>
</feature>
<comment type="caution">
    <text evidence="1">Lacks conserved residue(s) required for the propagation of feature annotation.</text>
</comment>
<feature type="disulfide bond" evidence="1">
    <location>
        <begin position="219"/>
        <end position="232"/>
    </location>
</feature>
<keyword evidence="5" id="KW-1185">Reference proteome</keyword>
<comment type="caution">
    <text evidence="4">The sequence shown here is derived from an EMBL/GenBank/DDBJ whole genome shotgun (WGS) entry which is preliminary data.</text>
</comment>
<dbReference type="PANTHER" id="PTHR46967:SF2">
    <property type="entry name" value="SUSHI, VON WILLEBRAND FACTOR TYPE A, EGF AND PENTRAXIN DOMAIN-CONTAINING PROTEIN 1-LIKE"/>
    <property type="match status" value="1"/>
</dbReference>
<evidence type="ECO:0000313" key="5">
    <source>
        <dbReference type="Proteomes" id="UP001165085"/>
    </source>
</evidence>
<feature type="disulfide bond" evidence="1">
    <location>
        <begin position="222"/>
        <end position="240"/>
    </location>
</feature>
<dbReference type="PROSITE" id="PS50050">
    <property type="entry name" value="TNFR_NGFR_2"/>
    <property type="match status" value="1"/>
</dbReference>
<evidence type="ECO:0000256" key="2">
    <source>
        <dbReference type="SAM" id="MobiDB-lite"/>
    </source>
</evidence>
<feature type="region of interest" description="Disordered" evidence="2">
    <location>
        <begin position="52"/>
        <end position="75"/>
    </location>
</feature>
<protein>
    <recommendedName>
        <fullName evidence="3">TNFR-Cys domain-containing protein</fullName>
    </recommendedName>
</protein>
<dbReference type="SUPFAM" id="SSF57184">
    <property type="entry name" value="Growth factor receptor domain"/>
    <property type="match status" value="1"/>
</dbReference>
<keyword evidence="1" id="KW-1015">Disulfide bond</keyword>
<name>A0A9W7A1Q7_9STRA</name>
<reference evidence="5" key="1">
    <citation type="journal article" date="2023" name="Commun. Biol.">
        <title>Genome analysis of Parmales, the sister group of diatoms, reveals the evolutionary specialization of diatoms from phago-mixotrophs to photoautotrophs.</title>
        <authorList>
            <person name="Ban H."/>
            <person name="Sato S."/>
            <person name="Yoshikawa S."/>
            <person name="Yamada K."/>
            <person name="Nakamura Y."/>
            <person name="Ichinomiya M."/>
            <person name="Sato N."/>
            <person name="Blanc-Mathieu R."/>
            <person name="Endo H."/>
            <person name="Kuwata A."/>
            <person name="Ogata H."/>
        </authorList>
    </citation>
    <scope>NUCLEOTIDE SEQUENCE [LARGE SCALE GENOMIC DNA]</scope>
    <source>
        <strain evidence="5">NIES 3701</strain>
    </source>
</reference>
<evidence type="ECO:0000313" key="4">
    <source>
        <dbReference type="EMBL" id="GMH64272.1"/>
    </source>
</evidence>
<dbReference type="InterPro" id="IPR009030">
    <property type="entry name" value="Growth_fac_rcpt_cys_sf"/>
</dbReference>
<feature type="domain" description="TNFR-Cys" evidence="3">
    <location>
        <begin position="202"/>
        <end position="240"/>
    </location>
</feature>
<proteinExistence type="predicted"/>
<dbReference type="Gene3D" id="2.10.50.10">
    <property type="entry name" value="Tumor Necrosis Factor Receptor, subunit A, domain 2"/>
    <property type="match status" value="2"/>
</dbReference>
<dbReference type="SMART" id="SM00208">
    <property type="entry name" value="TNFR"/>
    <property type="match status" value="2"/>
</dbReference>
<evidence type="ECO:0000256" key="1">
    <source>
        <dbReference type="PROSITE-ProRule" id="PRU00206"/>
    </source>
</evidence>
<organism evidence="4 5">
    <name type="scientific">Triparma strigata</name>
    <dbReference type="NCBI Taxonomy" id="1606541"/>
    <lineage>
        <taxon>Eukaryota</taxon>
        <taxon>Sar</taxon>
        <taxon>Stramenopiles</taxon>
        <taxon>Ochrophyta</taxon>
        <taxon>Bolidophyceae</taxon>
        <taxon>Parmales</taxon>
        <taxon>Triparmaceae</taxon>
        <taxon>Triparma</taxon>
    </lineage>
</organism>
<dbReference type="EMBL" id="BRXY01000093">
    <property type="protein sequence ID" value="GMH64272.1"/>
    <property type="molecule type" value="Genomic_DNA"/>
</dbReference>
<accession>A0A9W7A1Q7</accession>
<dbReference type="AlphaFoldDB" id="A0A9W7A1Q7"/>
<gene>
    <name evidence="4" type="ORF">TrST_g3627</name>
</gene>
<dbReference type="Proteomes" id="UP001165085">
    <property type="component" value="Unassembled WGS sequence"/>
</dbReference>
<evidence type="ECO:0000259" key="3">
    <source>
        <dbReference type="PROSITE" id="PS50050"/>
    </source>
</evidence>
<dbReference type="OrthoDB" id="413581at2759"/>
<dbReference type="InterPro" id="IPR001368">
    <property type="entry name" value="TNFR/NGFR_Cys_rich_reg"/>
</dbReference>
<dbReference type="SMART" id="SM01411">
    <property type="entry name" value="Ephrin_rec_like"/>
    <property type="match status" value="5"/>
</dbReference>
<sequence length="365" mass="36603">MTGLCDVCSNGKYTNNFGLYSCTGCVAGKYDASSSASTSADCVFCPSGKFAEDPGASSSPAGKKPTSDRQGVESCTPGKYSTGAADTCADCASGKASDAGAAGCRTCATCGLGKYQTAECSPIEETQCEDCVAGKASFGGAVSECTTCSGDGKYSDTVGASNCKTASAGHKPKADSTSGLMTSEEQCGAGKYSTGAAEDCTSCGSGETSDAGAAGCRTCATCGLGKYQIAECTANSETQCEDCVAGKASMGGAVSECASCNGPGEYSEALASVCKIAPAGHKPNEGRSGINKCPKNTFSIGAADECSDCIDGGHSKEGESSCEKIREVGALKSRLSGPRRTLKIRELELGLLPIAPKLRKKQSKG</sequence>